<keyword evidence="4" id="KW-0121">Carboxypeptidase</keyword>
<dbReference type="PANTHER" id="PTHR30023:SF0">
    <property type="entry name" value="PENICILLIN-SENSITIVE CARBOXYPEPTIDASE A"/>
    <property type="match status" value="1"/>
</dbReference>
<keyword evidence="4" id="KW-0645">Protease</keyword>
<evidence type="ECO:0000313" key="4">
    <source>
        <dbReference type="EMBL" id="WOT06869.1"/>
    </source>
</evidence>
<dbReference type="Gene3D" id="3.40.710.10">
    <property type="entry name" value="DD-peptidase/beta-lactamase superfamily"/>
    <property type="match status" value="1"/>
</dbReference>
<evidence type="ECO:0000256" key="1">
    <source>
        <dbReference type="ARBA" id="ARBA00006096"/>
    </source>
</evidence>
<dbReference type="PANTHER" id="PTHR30023">
    <property type="entry name" value="D-ALANYL-D-ALANINE CARBOXYPEPTIDASE"/>
    <property type="match status" value="1"/>
</dbReference>
<reference evidence="4 5" key="1">
    <citation type="submission" date="2023-10" db="EMBL/GenBank/DDBJ databases">
        <title>Complete genome sequence of Shewanella sp. DAU334.</title>
        <authorList>
            <person name="Lee Y.-S."/>
            <person name="Jeong H.-R."/>
            <person name="Hwang E.-J."/>
            <person name="Choi Y.-L."/>
            <person name="Kim G.-D."/>
        </authorList>
    </citation>
    <scope>NUCLEOTIDE SEQUENCE [LARGE SCALE GENOMIC DNA]</scope>
    <source>
        <strain evidence="4 5">DAU334</strain>
    </source>
</reference>
<keyword evidence="5" id="KW-1185">Reference proteome</keyword>
<dbReference type="Pfam" id="PF02113">
    <property type="entry name" value="Peptidase_S13"/>
    <property type="match status" value="1"/>
</dbReference>
<evidence type="ECO:0000313" key="5">
    <source>
        <dbReference type="Proteomes" id="UP001529491"/>
    </source>
</evidence>
<dbReference type="Proteomes" id="UP001529491">
    <property type="component" value="Chromosome"/>
</dbReference>
<dbReference type="GO" id="GO:0009002">
    <property type="term" value="F:serine-type D-Ala-D-Ala carboxypeptidase activity"/>
    <property type="evidence" value="ECO:0007669"/>
    <property type="project" value="UniProtKB-EC"/>
</dbReference>
<keyword evidence="3" id="KW-0732">Signal</keyword>
<feature type="chain" id="PRO_5046999393" evidence="3">
    <location>
        <begin position="22"/>
        <end position="462"/>
    </location>
</feature>
<dbReference type="InterPro" id="IPR012338">
    <property type="entry name" value="Beta-lactam/transpept-like"/>
</dbReference>
<dbReference type="InterPro" id="IPR000667">
    <property type="entry name" value="Peptidase_S13"/>
</dbReference>
<gene>
    <name evidence="4" type="primary">dacB</name>
    <name evidence="4" type="ORF">RGE70_09070</name>
</gene>
<dbReference type="EMBL" id="CP136522">
    <property type="protein sequence ID" value="WOT06869.1"/>
    <property type="molecule type" value="Genomic_DNA"/>
</dbReference>
<evidence type="ECO:0000256" key="3">
    <source>
        <dbReference type="SAM" id="SignalP"/>
    </source>
</evidence>
<dbReference type="PRINTS" id="PR00922">
    <property type="entry name" value="DADACBPTASE3"/>
</dbReference>
<dbReference type="EC" id="3.4.16.4" evidence="4"/>
<dbReference type="SUPFAM" id="SSF56601">
    <property type="entry name" value="beta-lactamase/transpeptidase-like"/>
    <property type="match status" value="1"/>
</dbReference>
<feature type="signal peptide" evidence="3">
    <location>
        <begin position="1"/>
        <end position="21"/>
    </location>
</feature>
<comment type="similarity">
    <text evidence="1">Belongs to the peptidase S13 family.</text>
</comment>
<name>A0ABZ0K4H1_9GAMM</name>
<dbReference type="RefSeq" id="WP_310471141.1">
    <property type="nucleotide sequence ID" value="NZ_CP136522.1"/>
</dbReference>
<dbReference type="NCBIfam" id="TIGR00666">
    <property type="entry name" value="PBP4"/>
    <property type="match status" value="1"/>
</dbReference>
<dbReference type="Gene3D" id="3.50.80.20">
    <property type="entry name" value="D-Ala-D-Ala carboxypeptidase C, peptidase S13"/>
    <property type="match status" value="1"/>
</dbReference>
<keyword evidence="2 4" id="KW-0378">Hydrolase</keyword>
<evidence type="ECO:0000256" key="2">
    <source>
        <dbReference type="ARBA" id="ARBA00022801"/>
    </source>
</evidence>
<sequence>MKFSHVLLAALLFTQSYVSQAAVETVIAPKTSLTALKIIATTTDGHDVSKEADRLFVPASTMKLLTAVAATASLGKDFKFQTHIYSSSPIINGVIHGNIYVSFNGDPSLTRDDLRQLIAQLSNQGLRTVTGSVFLVGDQYEIQHAPGRVWDDLGICYAAPVSNFILDKNCVSAIFKPRLADNTGIVELTSQAPIIINSRAVFDKQGQRPLCSLSLARFENNRYRLDGCHKGNQALNLSIAVTDPVQYAIDNLSQIMAASSVTVRGNIKLSQSLPADALQIAQHQSAPLTKLLTTMLLKSDNLIADSLLKRVGHNVFGTNGTFANGSLAMTQILTHLGIDLSSANIVDGSGLSRYNLLSANHLAQVMALIVNDHNFAFLIDALPVAGSTGTLKYRRGYQQAPLKEHVMAKTGSMLGVYNVAGVIKQNNNIAYIFVILQNGVSPNKQSHQTMPYDAAVLKQLLK</sequence>
<accession>A0ABZ0K4H1</accession>
<organism evidence="4 5">
    <name type="scientific">Shewanella youngdeokensis</name>
    <dbReference type="NCBI Taxonomy" id="2999068"/>
    <lineage>
        <taxon>Bacteria</taxon>
        <taxon>Pseudomonadati</taxon>
        <taxon>Pseudomonadota</taxon>
        <taxon>Gammaproteobacteria</taxon>
        <taxon>Alteromonadales</taxon>
        <taxon>Shewanellaceae</taxon>
        <taxon>Shewanella</taxon>
    </lineage>
</organism>
<proteinExistence type="inferred from homology"/>
<protein>
    <submittedName>
        <fullName evidence="4">D-alanyl-D-alanine carboxypeptidase/D-alanyl-D-alanine-endopeptidase</fullName>
        <ecNumber evidence="4">3.4.16.4</ecNumber>
    </submittedName>
</protein>